<gene>
    <name evidence="2" type="ORF">ACD591_05755</name>
    <name evidence="1" type="ORF">FOE74_11805</name>
</gene>
<dbReference type="Proteomes" id="UP000323866">
    <property type="component" value="Unassembled WGS sequence"/>
</dbReference>
<dbReference type="Proteomes" id="UP001570846">
    <property type="component" value="Unassembled WGS sequence"/>
</dbReference>
<accession>A0A5M8QEJ1</accession>
<dbReference type="RefSeq" id="WP_149098828.1">
    <property type="nucleotide sequence ID" value="NZ_BMMG01000004.1"/>
</dbReference>
<dbReference type="EMBL" id="VKKZ01000021">
    <property type="protein sequence ID" value="KAA6433166.1"/>
    <property type="molecule type" value="Genomic_DNA"/>
</dbReference>
<dbReference type="AlphaFoldDB" id="A0A5M8QEJ1"/>
<keyword evidence="4" id="KW-1185">Reference proteome</keyword>
<evidence type="ECO:0000313" key="3">
    <source>
        <dbReference type="Proteomes" id="UP000323866"/>
    </source>
</evidence>
<evidence type="ECO:0000313" key="2">
    <source>
        <dbReference type="EMBL" id="MFA1770789.1"/>
    </source>
</evidence>
<evidence type="ECO:0000313" key="1">
    <source>
        <dbReference type="EMBL" id="KAA6433166.1"/>
    </source>
</evidence>
<dbReference type="EMBL" id="JBGOGF010000003">
    <property type="protein sequence ID" value="MFA1770789.1"/>
    <property type="molecule type" value="Genomic_DNA"/>
</dbReference>
<organism evidence="1 3">
    <name type="scientific">Rufibacter glacialis</name>
    <dbReference type="NCBI Taxonomy" id="1259555"/>
    <lineage>
        <taxon>Bacteria</taxon>
        <taxon>Pseudomonadati</taxon>
        <taxon>Bacteroidota</taxon>
        <taxon>Cytophagia</taxon>
        <taxon>Cytophagales</taxon>
        <taxon>Hymenobacteraceae</taxon>
        <taxon>Rufibacter</taxon>
    </lineage>
</organism>
<proteinExistence type="predicted"/>
<evidence type="ECO:0000313" key="4">
    <source>
        <dbReference type="Proteomes" id="UP001570846"/>
    </source>
</evidence>
<name>A0A5M8QEJ1_9BACT</name>
<protein>
    <submittedName>
        <fullName evidence="1">Uncharacterized protein</fullName>
    </submittedName>
</protein>
<reference evidence="1 3" key="1">
    <citation type="submission" date="2019-07" db="EMBL/GenBank/DDBJ databases">
        <authorList>
            <person name="Qu J.-H."/>
        </authorList>
    </citation>
    <scope>NUCLEOTIDE SEQUENCE [LARGE SCALE GENOMIC DNA]</scope>
    <source>
        <strain evidence="1 3">MDT1-10-3</strain>
    </source>
</reference>
<reference evidence="1 3" key="2">
    <citation type="submission" date="2019-09" db="EMBL/GenBank/DDBJ databases">
        <title>A bacterium isolated from glacier soil.</title>
        <authorList>
            <person name="Liu Q."/>
        </authorList>
    </citation>
    <scope>NUCLEOTIDE SEQUENCE [LARGE SCALE GENOMIC DNA]</scope>
    <source>
        <strain evidence="1 3">MDT1-10-3</strain>
    </source>
</reference>
<comment type="caution">
    <text evidence="1">The sequence shown here is derived from an EMBL/GenBank/DDBJ whole genome shotgun (WGS) entry which is preliminary data.</text>
</comment>
<reference evidence="2 4" key="3">
    <citation type="submission" date="2024-08" db="EMBL/GenBank/DDBJ databases">
        <authorList>
            <person name="Wei W."/>
        </authorList>
    </citation>
    <scope>NUCLEOTIDE SEQUENCE [LARGE SCALE GENOMIC DNA]</scope>
    <source>
        <strain evidence="2 4">XU2</strain>
    </source>
</reference>
<sequence length="80" mass="9135">MIGIFQYQGDINRNESDIVFFLEELLVFGIIKYWIRKRKNGQAGESKASLIDERPVLSLIAPDAALPIKVRHPAVRNKII</sequence>